<evidence type="ECO:0000259" key="2">
    <source>
        <dbReference type="PROSITE" id="PS50011"/>
    </source>
</evidence>
<dbReference type="PROSITE" id="PS50011">
    <property type="entry name" value="PROTEIN_KINASE_DOM"/>
    <property type="match status" value="1"/>
</dbReference>
<dbReference type="PANTHER" id="PTHR11909">
    <property type="entry name" value="CASEIN KINASE-RELATED"/>
    <property type="match status" value="1"/>
</dbReference>
<dbReference type="Pfam" id="PF00069">
    <property type="entry name" value="Pkinase"/>
    <property type="match status" value="1"/>
</dbReference>
<organism evidence="3">
    <name type="scientific">viral metagenome</name>
    <dbReference type="NCBI Taxonomy" id="1070528"/>
    <lineage>
        <taxon>unclassified sequences</taxon>
        <taxon>metagenomes</taxon>
        <taxon>organismal metagenomes</taxon>
    </lineage>
</organism>
<dbReference type="AlphaFoldDB" id="A0A6C0DUB4"/>
<dbReference type="SUPFAM" id="SSF56112">
    <property type="entry name" value="Protein kinase-like (PK-like)"/>
    <property type="match status" value="1"/>
</dbReference>
<dbReference type="SMART" id="SM00220">
    <property type="entry name" value="S_TKc"/>
    <property type="match status" value="1"/>
</dbReference>
<dbReference type="InterPro" id="IPR050235">
    <property type="entry name" value="CK1_Ser-Thr_kinase"/>
</dbReference>
<dbReference type="GO" id="GO:0004674">
    <property type="term" value="F:protein serine/threonine kinase activity"/>
    <property type="evidence" value="ECO:0007669"/>
    <property type="project" value="UniProtKB-EC"/>
</dbReference>
<dbReference type="EMBL" id="MN739679">
    <property type="protein sequence ID" value="QHT20546.1"/>
    <property type="molecule type" value="Genomic_DNA"/>
</dbReference>
<protein>
    <recommendedName>
        <fullName evidence="1">non-specific serine/threonine protein kinase</fullName>
        <ecNumber evidence="1">2.7.11.1</ecNumber>
    </recommendedName>
</protein>
<dbReference type="InterPro" id="IPR008271">
    <property type="entry name" value="Ser/Thr_kinase_AS"/>
</dbReference>
<accession>A0A6C0DUB4</accession>
<dbReference type="InterPro" id="IPR000719">
    <property type="entry name" value="Prot_kinase_dom"/>
</dbReference>
<proteinExistence type="predicted"/>
<dbReference type="Gene3D" id="1.10.510.10">
    <property type="entry name" value="Transferase(Phosphotransferase) domain 1"/>
    <property type="match status" value="1"/>
</dbReference>
<evidence type="ECO:0000256" key="1">
    <source>
        <dbReference type="ARBA" id="ARBA00012513"/>
    </source>
</evidence>
<dbReference type="EC" id="2.7.11.1" evidence="1"/>
<dbReference type="GO" id="GO:0005524">
    <property type="term" value="F:ATP binding"/>
    <property type="evidence" value="ECO:0007669"/>
    <property type="project" value="InterPro"/>
</dbReference>
<dbReference type="InterPro" id="IPR011009">
    <property type="entry name" value="Kinase-like_dom_sf"/>
</dbReference>
<feature type="domain" description="Protein kinase" evidence="2">
    <location>
        <begin position="15"/>
        <end position="283"/>
    </location>
</feature>
<sequence>MEDIKSLLGTNINEYTIIKYISSGSFGNVFEAKNNKTNEMVALKIPIKNEIKDGQKSILDEGKIYKQISNREQGISQVKVISHKGKKIIVLDLLGSSLESLLSKHKKFGMKTIINLGISMIKIMKYIHSCGYIHRDLKPDNFVTGYEDKSKLFCIDLGMAKKYIKKNGEHNTFNIHSKFCGTARYASISAHKFYEQSRKDDLEAIGYILVYLYKGVLPWQNIKHKDKRERYKLIGEKKEALSEEEICSGMPKEFFVYLKYVRSLDFDEKPHYSSLIKMFKKLYESREYKTNKLEWE</sequence>
<dbReference type="PROSITE" id="PS00108">
    <property type="entry name" value="PROTEIN_KINASE_ST"/>
    <property type="match status" value="1"/>
</dbReference>
<evidence type="ECO:0000313" key="3">
    <source>
        <dbReference type="EMBL" id="QHT20546.1"/>
    </source>
</evidence>
<reference evidence="3" key="1">
    <citation type="journal article" date="2020" name="Nature">
        <title>Giant virus diversity and host interactions through global metagenomics.</title>
        <authorList>
            <person name="Schulz F."/>
            <person name="Roux S."/>
            <person name="Paez-Espino D."/>
            <person name="Jungbluth S."/>
            <person name="Walsh D.A."/>
            <person name="Denef V.J."/>
            <person name="McMahon K.D."/>
            <person name="Konstantinidis K.T."/>
            <person name="Eloe-Fadrosh E.A."/>
            <person name="Kyrpides N.C."/>
            <person name="Woyke T."/>
        </authorList>
    </citation>
    <scope>NUCLEOTIDE SEQUENCE</scope>
    <source>
        <strain evidence="3">GVMAG-M-3300023174-68</strain>
    </source>
</reference>
<name>A0A6C0DUB4_9ZZZZ</name>